<name>A0A0A9A1B9_ARUDO</name>
<dbReference type="AlphaFoldDB" id="A0A0A9A1B9"/>
<reference evidence="1" key="2">
    <citation type="journal article" date="2015" name="Data Brief">
        <title>Shoot transcriptome of the giant reed, Arundo donax.</title>
        <authorList>
            <person name="Barrero R.A."/>
            <person name="Guerrero F.D."/>
            <person name="Moolhuijzen P."/>
            <person name="Goolsby J.A."/>
            <person name="Tidwell J."/>
            <person name="Bellgard S.E."/>
            <person name="Bellgard M.I."/>
        </authorList>
    </citation>
    <scope>NUCLEOTIDE SEQUENCE</scope>
    <source>
        <tissue evidence="1">Shoot tissue taken approximately 20 cm above the soil surface</tissue>
    </source>
</reference>
<reference evidence="1" key="1">
    <citation type="submission" date="2014-09" db="EMBL/GenBank/DDBJ databases">
        <authorList>
            <person name="Magalhaes I.L.F."/>
            <person name="Oliveira U."/>
            <person name="Santos F.R."/>
            <person name="Vidigal T.H.D.A."/>
            <person name="Brescovit A.D."/>
            <person name="Santos A.J."/>
        </authorList>
    </citation>
    <scope>NUCLEOTIDE SEQUENCE</scope>
    <source>
        <tissue evidence="1">Shoot tissue taken approximately 20 cm above the soil surface</tissue>
    </source>
</reference>
<dbReference type="EMBL" id="GBRH01252456">
    <property type="protein sequence ID" value="JAD45439.1"/>
    <property type="molecule type" value="Transcribed_RNA"/>
</dbReference>
<organism evidence="1">
    <name type="scientific">Arundo donax</name>
    <name type="common">Giant reed</name>
    <name type="synonym">Donax arundinaceus</name>
    <dbReference type="NCBI Taxonomy" id="35708"/>
    <lineage>
        <taxon>Eukaryota</taxon>
        <taxon>Viridiplantae</taxon>
        <taxon>Streptophyta</taxon>
        <taxon>Embryophyta</taxon>
        <taxon>Tracheophyta</taxon>
        <taxon>Spermatophyta</taxon>
        <taxon>Magnoliopsida</taxon>
        <taxon>Liliopsida</taxon>
        <taxon>Poales</taxon>
        <taxon>Poaceae</taxon>
        <taxon>PACMAD clade</taxon>
        <taxon>Arundinoideae</taxon>
        <taxon>Arundineae</taxon>
        <taxon>Arundo</taxon>
    </lineage>
</organism>
<accession>A0A0A9A1B9</accession>
<sequence length="33" mass="3773">MTPILASFRAQIIKKMKKSLKPTWTVLVHKSSC</sequence>
<evidence type="ECO:0000313" key="1">
    <source>
        <dbReference type="EMBL" id="JAD45439.1"/>
    </source>
</evidence>
<protein>
    <submittedName>
        <fullName evidence="1">Uncharacterized protein</fullName>
    </submittedName>
</protein>
<proteinExistence type="predicted"/>